<evidence type="ECO:0000313" key="4">
    <source>
        <dbReference type="EMBL" id="CAL95011.1"/>
    </source>
</evidence>
<dbReference type="InterPro" id="IPR036249">
    <property type="entry name" value="Thioredoxin-like_sf"/>
</dbReference>
<dbReference type="RefSeq" id="WP_011766125.1">
    <property type="nucleotide sequence ID" value="NC_008702.1"/>
</dbReference>
<dbReference type="Gene3D" id="3.40.30.10">
    <property type="entry name" value="Glutaredoxin"/>
    <property type="match status" value="1"/>
</dbReference>
<dbReference type="SUPFAM" id="SSF52833">
    <property type="entry name" value="Thioredoxin-like"/>
    <property type="match status" value="1"/>
</dbReference>
<accession>A1K856</accession>
<name>A1K856_AZOSB</name>
<keyword evidence="2" id="KW-0472">Membrane</keyword>
<keyword evidence="2" id="KW-0812">Transmembrane</keyword>
<organism evidence="4 5">
    <name type="scientific">Azoarcus sp. (strain BH72)</name>
    <dbReference type="NCBI Taxonomy" id="418699"/>
    <lineage>
        <taxon>Bacteria</taxon>
        <taxon>Pseudomonadati</taxon>
        <taxon>Pseudomonadota</taxon>
        <taxon>Betaproteobacteria</taxon>
        <taxon>Rhodocyclales</taxon>
        <taxon>Zoogloeaceae</taxon>
        <taxon>Azoarcus</taxon>
    </lineage>
</organism>
<evidence type="ECO:0000256" key="1">
    <source>
        <dbReference type="SAM" id="MobiDB-lite"/>
    </source>
</evidence>
<dbReference type="eggNOG" id="COG2143">
    <property type="taxonomic scope" value="Bacteria"/>
</dbReference>
<keyword evidence="5" id="KW-1185">Reference proteome</keyword>
<dbReference type="KEGG" id="azo:azo2394"/>
<feature type="transmembrane region" description="Helical" evidence="2">
    <location>
        <begin position="60"/>
        <end position="77"/>
    </location>
</feature>
<dbReference type="AlphaFoldDB" id="A1K856"/>
<feature type="compositionally biased region" description="Pro residues" evidence="1">
    <location>
        <begin position="31"/>
        <end position="46"/>
    </location>
</feature>
<dbReference type="HOGENOM" id="CLU_1145397_0_0_4"/>
<protein>
    <submittedName>
        <fullName evidence="4">Hypothetical membrane protein</fullName>
    </submittedName>
</protein>
<keyword evidence="2" id="KW-1133">Transmembrane helix</keyword>
<gene>
    <name evidence="4" type="ordered locus">azo2394</name>
</gene>
<evidence type="ECO:0000313" key="5">
    <source>
        <dbReference type="Proteomes" id="UP000002588"/>
    </source>
</evidence>
<dbReference type="Pfam" id="PF13098">
    <property type="entry name" value="Thioredoxin_2"/>
    <property type="match status" value="1"/>
</dbReference>
<sequence length="242" mass="25863">MSRHPTPAPEAHRDEAPPAPRHRDTFADPTVPAPPFEAIPGEPLPPADFSDARESLLGRGLWISLIGIALLLVALFADGSVGAATAAPAATAHHDDGFFPAAAKLDAALAQARKENKRGVVVLYEMNGCSECARLRATTFKDAGLRRTYQRDFVAVSVMADEPGALRDFAGKATTQAEFAHAERVSVLPTVVFYDLDGLPVARQVGSALPLADWLRLARYVREAGYEEAPFAAWKPAARKGG</sequence>
<feature type="domain" description="Thioredoxin-like fold" evidence="3">
    <location>
        <begin position="114"/>
        <end position="207"/>
    </location>
</feature>
<dbReference type="EMBL" id="AM406670">
    <property type="protein sequence ID" value="CAL95011.1"/>
    <property type="molecule type" value="Genomic_DNA"/>
</dbReference>
<proteinExistence type="predicted"/>
<feature type="compositionally biased region" description="Basic and acidic residues" evidence="1">
    <location>
        <begin position="10"/>
        <end position="26"/>
    </location>
</feature>
<dbReference type="InterPro" id="IPR012336">
    <property type="entry name" value="Thioredoxin-like_fold"/>
</dbReference>
<reference evidence="4 5" key="1">
    <citation type="journal article" date="2006" name="Nat. Biotechnol.">
        <title>Complete genome of the mutualistic, N2-fixing grass endophyte Azoarcus sp. strain BH72.</title>
        <authorList>
            <person name="Krause A."/>
            <person name="Ramakumar A."/>
            <person name="Bartels D."/>
            <person name="Battistoni F."/>
            <person name="Bekel T."/>
            <person name="Boch J."/>
            <person name="Boehm M."/>
            <person name="Friedrich F."/>
            <person name="Hurek T."/>
            <person name="Krause L."/>
            <person name="Linke B."/>
            <person name="McHardy A.C."/>
            <person name="Sarkar A."/>
            <person name="Schneiker S."/>
            <person name="Syed A.A."/>
            <person name="Thauer R."/>
            <person name="Vorhoelter F.-J."/>
            <person name="Weidner S."/>
            <person name="Puehler A."/>
            <person name="Reinhold-Hurek B."/>
            <person name="Kaiser O."/>
            <person name="Goesmann A."/>
        </authorList>
    </citation>
    <scope>NUCLEOTIDE SEQUENCE [LARGE SCALE GENOMIC DNA]</scope>
    <source>
        <strain evidence="4 5">BH72</strain>
    </source>
</reference>
<feature type="region of interest" description="Disordered" evidence="1">
    <location>
        <begin position="1"/>
        <end position="47"/>
    </location>
</feature>
<evidence type="ECO:0000256" key="2">
    <source>
        <dbReference type="SAM" id="Phobius"/>
    </source>
</evidence>
<dbReference type="STRING" id="62928.azo2394"/>
<evidence type="ECO:0000259" key="3">
    <source>
        <dbReference type="Pfam" id="PF13098"/>
    </source>
</evidence>
<dbReference type="Proteomes" id="UP000002588">
    <property type="component" value="Chromosome"/>
</dbReference>